<reference evidence="6 7" key="2">
    <citation type="submission" date="2018-08" db="EMBL/GenBank/DDBJ databases">
        <title>Aphanomyces genome sequencing and annotation.</title>
        <authorList>
            <person name="Minardi D."/>
            <person name="Oidtmann B."/>
            <person name="Van Der Giezen M."/>
            <person name="Studholme D.J."/>
        </authorList>
    </citation>
    <scope>NUCLEOTIDE SEQUENCE [LARGE SCALE GENOMIC DNA]</scope>
    <source>
        <strain evidence="6 7">NJM0002</strain>
    </source>
</reference>
<dbReference type="EMBL" id="KI913960">
    <property type="protein sequence ID" value="ETW03002.1"/>
    <property type="molecule type" value="Genomic_DNA"/>
</dbReference>
<evidence type="ECO:0000256" key="1">
    <source>
        <dbReference type="ARBA" id="ARBA00022729"/>
    </source>
</evidence>
<reference evidence="5" key="1">
    <citation type="submission" date="2013-12" db="EMBL/GenBank/DDBJ databases">
        <title>The Genome Sequence of Aphanomyces invadans NJM9701.</title>
        <authorList>
            <consortium name="The Broad Institute Genomics Platform"/>
            <person name="Russ C."/>
            <person name="Tyler B."/>
            <person name="van West P."/>
            <person name="Dieguez-Uribeondo J."/>
            <person name="Young S.K."/>
            <person name="Zeng Q."/>
            <person name="Gargeya S."/>
            <person name="Fitzgerald M."/>
            <person name="Abouelleil A."/>
            <person name="Alvarado L."/>
            <person name="Chapman S.B."/>
            <person name="Gainer-Dewar J."/>
            <person name="Goldberg J."/>
            <person name="Griggs A."/>
            <person name="Gujja S."/>
            <person name="Hansen M."/>
            <person name="Howarth C."/>
            <person name="Imamovic A."/>
            <person name="Ireland A."/>
            <person name="Larimer J."/>
            <person name="McCowan C."/>
            <person name="Murphy C."/>
            <person name="Pearson M."/>
            <person name="Poon T.W."/>
            <person name="Priest M."/>
            <person name="Roberts A."/>
            <person name="Saif S."/>
            <person name="Shea T."/>
            <person name="Sykes S."/>
            <person name="Wortman J."/>
            <person name="Nusbaum C."/>
            <person name="Birren B."/>
        </authorList>
    </citation>
    <scope>NUCLEOTIDE SEQUENCE [LARGE SCALE GENOMIC DNA]</scope>
    <source>
        <strain evidence="5">NJM9701</strain>
    </source>
</reference>
<evidence type="ECO:0000256" key="2">
    <source>
        <dbReference type="SAM" id="MobiDB-lite"/>
    </source>
</evidence>
<dbReference type="RefSeq" id="XP_008868386.1">
    <property type="nucleotide sequence ID" value="XM_008870164.1"/>
</dbReference>
<dbReference type="VEuPathDB" id="FungiDB:H310_05438"/>
<feature type="compositionally biased region" description="Pro residues" evidence="2">
    <location>
        <begin position="239"/>
        <end position="250"/>
    </location>
</feature>
<dbReference type="Pfam" id="PF00734">
    <property type="entry name" value="CBM_1"/>
    <property type="match status" value="2"/>
</dbReference>
<feature type="chain" id="PRO_5038206638" description="CBM1 domain-containing protein" evidence="3">
    <location>
        <begin position="25"/>
        <end position="339"/>
    </location>
</feature>
<dbReference type="GO" id="GO:0005576">
    <property type="term" value="C:extracellular region"/>
    <property type="evidence" value="ECO:0007669"/>
    <property type="project" value="InterPro"/>
</dbReference>
<dbReference type="GeneID" id="20082488"/>
<organism evidence="5">
    <name type="scientific">Aphanomyces invadans</name>
    <dbReference type="NCBI Taxonomy" id="157072"/>
    <lineage>
        <taxon>Eukaryota</taxon>
        <taxon>Sar</taxon>
        <taxon>Stramenopiles</taxon>
        <taxon>Oomycota</taxon>
        <taxon>Saprolegniomycetes</taxon>
        <taxon>Saprolegniales</taxon>
        <taxon>Verrucalvaceae</taxon>
        <taxon>Aphanomyces</taxon>
    </lineage>
</organism>
<accession>A0A024UAU4</accession>
<dbReference type="Proteomes" id="UP000285060">
    <property type="component" value="Unassembled WGS sequence"/>
</dbReference>
<feature type="region of interest" description="Disordered" evidence="2">
    <location>
        <begin position="192"/>
        <end position="260"/>
    </location>
</feature>
<evidence type="ECO:0000259" key="4">
    <source>
        <dbReference type="PROSITE" id="PS51164"/>
    </source>
</evidence>
<feature type="domain" description="CBM1" evidence="4">
    <location>
        <begin position="258"/>
        <end position="294"/>
    </location>
</feature>
<sequence length="339" mass="36078">MVAPAFSMTAAVVSAALFMPSVQGHGWLINPKVTFLDPYGDPSKFCGVVNGNKLYPSDNFNLSPLDNTKAFLARFKVDYTSLKQFFDKNDNCGECGITKFGDAQKLPANGVVQWRNGGEGFVSSHEGPCELWCDNTLVFQNDNCARNLPSGDMQIDVAKCAGSKKFIALWIALHSVDWQVYKNCVALQDGVGPSPPSPTATAVTPTPPSSNTTTPVPLPLPTKKPMTPAPAPTTATPTPSTPAPLKPTTPTPATSPSQYAGGWQQCGGNGFTGANECVHGYHCQVVTEWFHQCIPNVAGPGDLKTYEQCGGRGWNGVGKCKDGDTCKALSPWFSQCVPS</sequence>
<dbReference type="PROSITE" id="PS51164">
    <property type="entry name" value="CBM1_2"/>
    <property type="match status" value="2"/>
</dbReference>
<evidence type="ECO:0000313" key="6">
    <source>
        <dbReference type="EMBL" id="RHY26814.1"/>
    </source>
</evidence>
<proteinExistence type="predicted"/>
<evidence type="ECO:0000256" key="3">
    <source>
        <dbReference type="SAM" id="SignalP"/>
    </source>
</evidence>
<feature type="domain" description="CBM1" evidence="4">
    <location>
        <begin position="301"/>
        <end position="337"/>
    </location>
</feature>
<dbReference type="STRING" id="157072.A0A024UAU4"/>
<keyword evidence="1 3" id="KW-0732">Signal</keyword>
<dbReference type="GO" id="GO:0030248">
    <property type="term" value="F:cellulose binding"/>
    <property type="evidence" value="ECO:0007669"/>
    <property type="project" value="InterPro"/>
</dbReference>
<gene>
    <name evidence="6" type="ORF">DYB32_007257</name>
    <name evidence="5" type="ORF">H310_05438</name>
</gene>
<keyword evidence="7" id="KW-1185">Reference proteome</keyword>
<evidence type="ECO:0000313" key="5">
    <source>
        <dbReference type="EMBL" id="ETW03002.1"/>
    </source>
</evidence>
<dbReference type="SUPFAM" id="SSF57180">
    <property type="entry name" value="Cellulose-binding domain"/>
    <property type="match status" value="2"/>
</dbReference>
<feature type="compositionally biased region" description="Low complexity" evidence="2">
    <location>
        <begin position="199"/>
        <end position="215"/>
    </location>
</feature>
<protein>
    <recommendedName>
        <fullName evidence="4">CBM1 domain-containing protein</fullName>
    </recommendedName>
</protein>
<dbReference type="SMART" id="SM00236">
    <property type="entry name" value="fCBD"/>
    <property type="match status" value="2"/>
</dbReference>
<feature type="compositionally biased region" description="Pro residues" evidence="2">
    <location>
        <begin position="216"/>
        <end position="231"/>
    </location>
</feature>
<dbReference type="OrthoDB" id="70316at2759"/>
<dbReference type="EMBL" id="QUSY01000904">
    <property type="protein sequence ID" value="RHY26814.1"/>
    <property type="molecule type" value="Genomic_DNA"/>
</dbReference>
<feature type="signal peptide" evidence="3">
    <location>
        <begin position="1"/>
        <end position="24"/>
    </location>
</feature>
<dbReference type="InterPro" id="IPR035971">
    <property type="entry name" value="CBD_sf"/>
</dbReference>
<dbReference type="AlphaFoldDB" id="A0A024UAU4"/>
<dbReference type="eggNOG" id="ENOG502SBQR">
    <property type="taxonomic scope" value="Eukaryota"/>
</dbReference>
<evidence type="ECO:0000313" key="7">
    <source>
        <dbReference type="Proteomes" id="UP000285060"/>
    </source>
</evidence>
<name>A0A024UAU4_9STRA</name>
<dbReference type="PROSITE" id="PS00562">
    <property type="entry name" value="CBM1_1"/>
    <property type="match status" value="1"/>
</dbReference>
<dbReference type="GO" id="GO:0005975">
    <property type="term" value="P:carbohydrate metabolic process"/>
    <property type="evidence" value="ECO:0007669"/>
    <property type="project" value="InterPro"/>
</dbReference>
<dbReference type="InterPro" id="IPR000254">
    <property type="entry name" value="CBD"/>
</dbReference>